<proteinExistence type="predicted"/>
<reference evidence="1" key="1">
    <citation type="submission" date="2020-03" db="EMBL/GenBank/DDBJ databases">
        <authorList>
            <person name="Guo F."/>
        </authorList>
    </citation>
    <scope>NUCLEOTIDE SEQUENCE</scope>
    <source>
        <strain evidence="1">JCM 30134</strain>
    </source>
</reference>
<dbReference type="AlphaFoldDB" id="A0A9E5MQ30"/>
<dbReference type="Proteomes" id="UP000787472">
    <property type="component" value="Unassembled WGS sequence"/>
</dbReference>
<dbReference type="RefSeq" id="WP_167192379.1">
    <property type="nucleotide sequence ID" value="NZ_JAAONZ010000031.1"/>
</dbReference>
<gene>
    <name evidence="1" type="ORF">G8770_22905</name>
</gene>
<dbReference type="InterPro" id="IPR010260">
    <property type="entry name" value="AlpA"/>
</dbReference>
<dbReference type="Pfam" id="PF05930">
    <property type="entry name" value="Phage_AlpA"/>
    <property type="match status" value="1"/>
</dbReference>
<comment type="caution">
    <text evidence="1">The sequence shown here is derived from an EMBL/GenBank/DDBJ whole genome shotgun (WGS) entry which is preliminary data.</text>
</comment>
<protein>
    <submittedName>
        <fullName evidence="1">AlpA family transcriptional regulator</fullName>
    </submittedName>
</protein>
<evidence type="ECO:0000313" key="1">
    <source>
        <dbReference type="EMBL" id="NHO68413.1"/>
    </source>
</evidence>
<evidence type="ECO:0000313" key="2">
    <source>
        <dbReference type="Proteomes" id="UP000787472"/>
    </source>
</evidence>
<keyword evidence="2" id="KW-1185">Reference proteome</keyword>
<accession>A0A9E5MQ30</accession>
<dbReference type="InterPro" id="IPR052931">
    <property type="entry name" value="Prophage_regulatory_activator"/>
</dbReference>
<sequence length="68" mass="7903">MTKKIIRLPEVLEKTGLSRSTVYSAISEGTFPRQIHMGRRCTGWLSSEIDEWIDHQVEISRDEKTIIE</sequence>
<name>A0A9E5MQ30_9GAMM</name>
<dbReference type="EMBL" id="JAAONZ010000031">
    <property type="protein sequence ID" value="NHO68413.1"/>
    <property type="molecule type" value="Genomic_DNA"/>
</dbReference>
<dbReference type="PANTHER" id="PTHR36154">
    <property type="entry name" value="DNA-BINDING TRANSCRIPTIONAL ACTIVATOR ALPA"/>
    <property type="match status" value="1"/>
</dbReference>
<organism evidence="1 2">
    <name type="scientific">Pseudomaricurvus hydrocarbonicus</name>
    <dbReference type="NCBI Taxonomy" id="1470433"/>
    <lineage>
        <taxon>Bacteria</taxon>
        <taxon>Pseudomonadati</taxon>
        <taxon>Pseudomonadota</taxon>
        <taxon>Gammaproteobacteria</taxon>
        <taxon>Cellvibrionales</taxon>
        <taxon>Cellvibrionaceae</taxon>
        <taxon>Pseudomaricurvus</taxon>
    </lineage>
</organism>
<dbReference type="PANTHER" id="PTHR36154:SF1">
    <property type="entry name" value="DNA-BINDING TRANSCRIPTIONAL ACTIVATOR ALPA"/>
    <property type="match status" value="1"/>
</dbReference>
<dbReference type="Gene3D" id="1.10.238.160">
    <property type="match status" value="1"/>
</dbReference>